<comment type="similarity">
    <text evidence="6">Belongs to the peptidase M48 family.</text>
</comment>
<dbReference type="InterPro" id="IPR001915">
    <property type="entry name" value="Peptidase_M48"/>
</dbReference>
<dbReference type="PANTHER" id="PTHR22726">
    <property type="entry name" value="METALLOENDOPEPTIDASE OMA1"/>
    <property type="match status" value="1"/>
</dbReference>
<protein>
    <submittedName>
        <fullName evidence="9">M48 family metallopeptidase</fullName>
    </submittedName>
</protein>
<keyword evidence="7" id="KW-1133">Transmembrane helix</keyword>
<keyword evidence="3 6" id="KW-0378">Hydrolase</keyword>
<keyword evidence="5 6" id="KW-0482">Metalloprotease</keyword>
<keyword evidence="2" id="KW-0479">Metal-binding</keyword>
<gene>
    <name evidence="9" type="ORF">JL811_09345</name>
</gene>
<evidence type="ECO:0000256" key="7">
    <source>
        <dbReference type="SAM" id="Phobius"/>
    </source>
</evidence>
<dbReference type="PANTHER" id="PTHR22726:SF1">
    <property type="entry name" value="METALLOENDOPEPTIDASE OMA1, MITOCHONDRIAL"/>
    <property type="match status" value="1"/>
</dbReference>
<dbReference type="AlphaFoldDB" id="A0A8K0V962"/>
<dbReference type="RefSeq" id="WP_202688336.1">
    <property type="nucleotide sequence ID" value="NZ_JAESVN010000003.1"/>
</dbReference>
<accession>A0A8K0V962</accession>
<evidence type="ECO:0000256" key="3">
    <source>
        <dbReference type="ARBA" id="ARBA00022801"/>
    </source>
</evidence>
<keyword evidence="1 6" id="KW-0645">Protease</keyword>
<evidence type="ECO:0000256" key="4">
    <source>
        <dbReference type="ARBA" id="ARBA00022833"/>
    </source>
</evidence>
<feature type="transmembrane region" description="Helical" evidence="7">
    <location>
        <begin position="125"/>
        <end position="146"/>
    </location>
</feature>
<comment type="caution">
    <text evidence="9">The sequence shown here is derived from an EMBL/GenBank/DDBJ whole genome shotgun (WGS) entry which is preliminary data.</text>
</comment>
<feature type="domain" description="Peptidase M48" evidence="8">
    <location>
        <begin position="35"/>
        <end position="221"/>
    </location>
</feature>
<dbReference type="Gene3D" id="3.30.2010.10">
    <property type="entry name" value="Metalloproteases ('zincins'), catalytic domain"/>
    <property type="match status" value="1"/>
</dbReference>
<evidence type="ECO:0000256" key="5">
    <source>
        <dbReference type="ARBA" id="ARBA00023049"/>
    </source>
</evidence>
<proteinExistence type="inferred from homology"/>
<organism evidence="9 10">
    <name type="scientific">Szabonella alba</name>
    <dbReference type="NCBI Taxonomy" id="2804194"/>
    <lineage>
        <taxon>Bacteria</taxon>
        <taxon>Pseudomonadati</taxon>
        <taxon>Pseudomonadota</taxon>
        <taxon>Alphaproteobacteria</taxon>
        <taxon>Rhodobacterales</taxon>
        <taxon>Paracoccaceae</taxon>
        <taxon>Szabonella</taxon>
    </lineage>
</organism>
<evidence type="ECO:0000256" key="2">
    <source>
        <dbReference type="ARBA" id="ARBA00022723"/>
    </source>
</evidence>
<evidence type="ECO:0000256" key="6">
    <source>
        <dbReference type="RuleBase" id="RU003983"/>
    </source>
</evidence>
<evidence type="ECO:0000256" key="1">
    <source>
        <dbReference type="ARBA" id="ARBA00022670"/>
    </source>
</evidence>
<dbReference type="GO" id="GO:0016020">
    <property type="term" value="C:membrane"/>
    <property type="evidence" value="ECO:0007669"/>
    <property type="project" value="TreeGrafter"/>
</dbReference>
<sequence length="228" mass="25466">MVKFLPILLPILYAWVMYHYSVWRTSRMLDEQSRPLREPALEQTLQRLADAVDLPKIEVFVFDVDPVNGLAAPDGRIFLTRGFLQKYRQDEVTAEELASVIAHELGHVAMGHTKRRMIDVTGQNAVFVVLAGLLGRFIPIIGIWIARGISTALAAGLSRKDEYEADAYASALMVKAGFGTGPQKSLFRKLDALTGAAGQAVPQWLRSHPRTAERIRAIETRDARWQQG</sequence>
<dbReference type="GO" id="GO:0004222">
    <property type="term" value="F:metalloendopeptidase activity"/>
    <property type="evidence" value="ECO:0007669"/>
    <property type="project" value="InterPro"/>
</dbReference>
<feature type="transmembrane region" description="Helical" evidence="7">
    <location>
        <begin position="6"/>
        <end position="23"/>
    </location>
</feature>
<dbReference type="EMBL" id="JAESVN010000003">
    <property type="protein sequence ID" value="MBL4917426.1"/>
    <property type="molecule type" value="Genomic_DNA"/>
</dbReference>
<reference evidence="9" key="1">
    <citation type="submission" date="2021-01" db="EMBL/GenBank/DDBJ databases">
        <title>Tabrizicola alba sp. nov. a motile alkaliphilic bacterium isolated from a soda lake.</title>
        <authorList>
            <person name="Szuroczki S."/>
            <person name="Abbaszade G."/>
            <person name="Schumann P."/>
            <person name="Toth E."/>
        </authorList>
    </citation>
    <scope>NUCLEOTIDE SEQUENCE</scope>
    <source>
        <strain evidence="9">DMG-N-6</strain>
    </source>
</reference>
<comment type="cofactor">
    <cofactor evidence="6">
        <name>Zn(2+)</name>
        <dbReference type="ChEBI" id="CHEBI:29105"/>
    </cofactor>
    <text evidence="6">Binds 1 zinc ion per subunit.</text>
</comment>
<dbReference type="Pfam" id="PF01435">
    <property type="entry name" value="Peptidase_M48"/>
    <property type="match status" value="1"/>
</dbReference>
<keyword evidence="4 6" id="KW-0862">Zinc</keyword>
<keyword evidence="10" id="KW-1185">Reference proteome</keyword>
<evidence type="ECO:0000313" key="10">
    <source>
        <dbReference type="Proteomes" id="UP000648908"/>
    </source>
</evidence>
<dbReference type="GO" id="GO:0051603">
    <property type="term" value="P:proteolysis involved in protein catabolic process"/>
    <property type="evidence" value="ECO:0007669"/>
    <property type="project" value="TreeGrafter"/>
</dbReference>
<evidence type="ECO:0000313" key="9">
    <source>
        <dbReference type="EMBL" id="MBL4917426.1"/>
    </source>
</evidence>
<dbReference type="CDD" id="cd07332">
    <property type="entry name" value="M48C_Oma1_like"/>
    <property type="match status" value="1"/>
</dbReference>
<dbReference type="GO" id="GO:0046872">
    <property type="term" value="F:metal ion binding"/>
    <property type="evidence" value="ECO:0007669"/>
    <property type="project" value="UniProtKB-KW"/>
</dbReference>
<dbReference type="Proteomes" id="UP000648908">
    <property type="component" value="Unassembled WGS sequence"/>
</dbReference>
<keyword evidence="7" id="KW-0472">Membrane</keyword>
<keyword evidence="7" id="KW-0812">Transmembrane</keyword>
<dbReference type="InterPro" id="IPR051156">
    <property type="entry name" value="Mito/Outer_Membr_Metalloprot"/>
</dbReference>
<name>A0A8K0V962_9RHOB</name>
<evidence type="ECO:0000259" key="8">
    <source>
        <dbReference type="Pfam" id="PF01435"/>
    </source>
</evidence>